<keyword evidence="2" id="KW-1185">Reference proteome</keyword>
<organism evidence="1 2">
    <name type="scientific">Massariosphaeria phaeospora</name>
    <dbReference type="NCBI Taxonomy" id="100035"/>
    <lineage>
        <taxon>Eukaryota</taxon>
        <taxon>Fungi</taxon>
        <taxon>Dikarya</taxon>
        <taxon>Ascomycota</taxon>
        <taxon>Pezizomycotina</taxon>
        <taxon>Dothideomycetes</taxon>
        <taxon>Pleosporomycetidae</taxon>
        <taxon>Pleosporales</taxon>
        <taxon>Pleosporales incertae sedis</taxon>
        <taxon>Massariosphaeria</taxon>
    </lineage>
</organism>
<gene>
    <name evidence="1" type="ORF">BDV95DRAFT_62478</name>
</gene>
<dbReference type="Proteomes" id="UP000481861">
    <property type="component" value="Unassembled WGS sequence"/>
</dbReference>
<protein>
    <submittedName>
        <fullName evidence="1">Uncharacterized protein</fullName>
    </submittedName>
</protein>
<accession>A0A7C8M8S5</accession>
<evidence type="ECO:0000313" key="2">
    <source>
        <dbReference type="Proteomes" id="UP000481861"/>
    </source>
</evidence>
<evidence type="ECO:0000313" key="1">
    <source>
        <dbReference type="EMBL" id="KAF2870515.1"/>
    </source>
</evidence>
<proteinExistence type="predicted"/>
<comment type="caution">
    <text evidence="1">The sequence shown here is derived from an EMBL/GenBank/DDBJ whole genome shotgun (WGS) entry which is preliminary data.</text>
</comment>
<reference evidence="1 2" key="1">
    <citation type="submission" date="2020-01" db="EMBL/GenBank/DDBJ databases">
        <authorList>
            <consortium name="DOE Joint Genome Institute"/>
            <person name="Haridas S."/>
            <person name="Albert R."/>
            <person name="Binder M."/>
            <person name="Bloem J."/>
            <person name="Labutti K."/>
            <person name="Salamov A."/>
            <person name="Andreopoulos B."/>
            <person name="Baker S.E."/>
            <person name="Barry K."/>
            <person name="Bills G."/>
            <person name="Bluhm B.H."/>
            <person name="Cannon C."/>
            <person name="Castanera R."/>
            <person name="Culley D.E."/>
            <person name="Daum C."/>
            <person name="Ezra D."/>
            <person name="Gonzalez J.B."/>
            <person name="Henrissat B."/>
            <person name="Kuo A."/>
            <person name="Liang C."/>
            <person name="Lipzen A."/>
            <person name="Lutzoni F."/>
            <person name="Magnuson J."/>
            <person name="Mondo S."/>
            <person name="Nolan M."/>
            <person name="Ohm R."/>
            <person name="Pangilinan J."/>
            <person name="Park H.-J.H."/>
            <person name="Ramirez L."/>
            <person name="Alfaro M."/>
            <person name="Sun H."/>
            <person name="Tritt A."/>
            <person name="Yoshinaga Y."/>
            <person name="Zwiers L.-H.L."/>
            <person name="Turgeon B.G."/>
            <person name="Goodwin S.B."/>
            <person name="Spatafora J.W."/>
            <person name="Crous P.W."/>
            <person name="Grigoriev I.V."/>
        </authorList>
    </citation>
    <scope>NUCLEOTIDE SEQUENCE [LARGE SCALE GENOMIC DNA]</scope>
    <source>
        <strain evidence="1 2">CBS 611.86</strain>
    </source>
</reference>
<sequence length="208" mass="23306">METLIPAKTQPALIATIHYKQHLLFTEEVVRHLIFKASRKPMVAWAFLLGHTPGRLMSGMGAYNTYPLVPITPSFDQVTCKMHGGSRPSQYPLAAAQIVGLGDARIYQRHGSARSKIPRAPLPQKMFAKWRPDIQLWRRRKVETHNGPTWSRNYLIPRTGPIAECFVMGTDPSRPYSAVEGCWYVGSCVDAAPRGILSSSRPHQDFAP</sequence>
<name>A0A7C8M8S5_9PLEO</name>
<dbReference type="AlphaFoldDB" id="A0A7C8M8S5"/>
<dbReference type="EMBL" id="JAADJZ010000013">
    <property type="protein sequence ID" value="KAF2870515.1"/>
    <property type="molecule type" value="Genomic_DNA"/>
</dbReference>